<dbReference type="PROSITE" id="PS00063">
    <property type="entry name" value="ALDOKETO_REDUCTASE_3"/>
    <property type="match status" value="1"/>
</dbReference>
<dbReference type="InterPro" id="IPR020471">
    <property type="entry name" value="AKR"/>
</dbReference>
<evidence type="ECO:0000256" key="2">
    <source>
        <dbReference type="ARBA" id="ARBA00022857"/>
    </source>
</evidence>
<dbReference type="PRINTS" id="PR00069">
    <property type="entry name" value="ALDKETRDTASE"/>
</dbReference>
<keyword evidence="3" id="KW-0560">Oxidoreductase</keyword>
<dbReference type="SUPFAM" id="SSF51430">
    <property type="entry name" value="NAD(P)-linked oxidoreductase"/>
    <property type="match status" value="1"/>
</dbReference>
<reference evidence="8 9" key="1">
    <citation type="submission" date="2018-01" db="EMBL/GenBank/DDBJ databases">
        <title>Complete genome sequence of Flavivirga eckloniae ECD14 isolated from seaweed Ecklonia cava.</title>
        <authorList>
            <person name="Lee J.H."/>
            <person name="Baik K.S."/>
            <person name="Seong C.N."/>
        </authorList>
    </citation>
    <scope>NUCLEOTIDE SEQUENCE [LARGE SCALE GENOMIC DNA]</scope>
    <source>
        <strain evidence="8 9">ECD14</strain>
    </source>
</reference>
<dbReference type="GO" id="GO:0016491">
    <property type="term" value="F:oxidoreductase activity"/>
    <property type="evidence" value="ECO:0007669"/>
    <property type="project" value="UniProtKB-KW"/>
</dbReference>
<dbReference type="Gene3D" id="3.20.20.100">
    <property type="entry name" value="NADP-dependent oxidoreductase domain"/>
    <property type="match status" value="1"/>
</dbReference>
<dbReference type="OrthoDB" id="9804790at2"/>
<dbReference type="PIRSF" id="PIRSF000097">
    <property type="entry name" value="AKR"/>
    <property type="match status" value="1"/>
</dbReference>
<dbReference type="InterPro" id="IPR036812">
    <property type="entry name" value="NAD(P)_OxRdtase_dom_sf"/>
</dbReference>
<dbReference type="PROSITE" id="PS00798">
    <property type="entry name" value="ALDOKETO_REDUCTASE_1"/>
    <property type="match status" value="1"/>
</dbReference>
<keyword evidence="9" id="KW-1185">Reference proteome</keyword>
<comment type="similarity">
    <text evidence="1">Belongs to the aldo/keto reductase family.</text>
</comment>
<evidence type="ECO:0000313" key="8">
    <source>
        <dbReference type="EMBL" id="AUP79053.1"/>
    </source>
</evidence>
<name>A0A2K9PPQ1_9FLAO</name>
<feature type="binding site" evidence="5">
    <location>
        <position position="110"/>
    </location>
    <ligand>
        <name>substrate</name>
    </ligand>
</feature>
<sequence length="316" mass="35460">MRTLKFNNNDEMPAFGLGTWKSEPGEVYNAVKTAIKEGYRHIDCAAIYGNEKEIGEALSECISEGIVARKDLWITSKLWCNAHAKEDVIPTLKQTLHDLQLDYLDLYLIHWPVALKKEILFVGAKEDLISLDDLPNAVTWEAMEDALELGLTKHIGVSNFGKKALQDLISNSKIIPEMNQVESHPYFQQEDLLSFCRDNNIHFTAYAPLGSSDRAEKFKAENEPKLLEDVVIAGIAKSKNATPGQILISWALHRGTSVIPKSVNPGRIVQNLEAEAIHLSDSDMKRITDLDRNYRLLTGAHWVFEGGAYTLESIWA</sequence>
<protein>
    <submittedName>
        <fullName evidence="8">Aldehyde oxidoreductase</fullName>
    </submittedName>
</protein>
<dbReference type="InterPro" id="IPR018170">
    <property type="entry name" value="Aldo/ket_reductase_CS"/>
</dbReference>
<evidence type="ECO:0000256" key="1">
    <source>
        <dbReference type="ARBA" id="ARBA00007905"/>
    </source>
</evidence>
<dbReference type="PROSITE" id="PS00062">
    <property type="entry name" value="ALDOKETO_REDUCTASE_2"/>
    <property type="match status" value="1"/>
</dbReference>
<feature type="active site" description="Proton donor" evidence="4">
    <location>
        <position position="48"/>
    </location>
</feature>
<dbReference type="Proteomes" id="UP000235826">
    <property type="component" value="Chromosome"/>
</dbReference>
<gene>
    <name evidence="8" type="ORF">C1H87_10220</name>
</gene>
<evidence type="ECO:0000256" key="4">
    <source>
        <dbReference type="PIRSR" id="PIRSR000097-1"/>
    </source>
</evidence>
<feature type="domain" description="NADP-dependent oxidoreductase" evidence="7">
    <location>
        <begin position="16"/>
        <end position="291"/>
    </location>
</feature>
<dbReference type="InterPro" id="IPR023210">
    <property type="entry name" value="NADP_OxRdtase_dom"/>
</dbReference>
<evidence type="ECO:0000256" key="5">
    <source>
        <dbReference type="PIRSR" id="PIRSR000097-2"/>
    </source>
</evidence>
<proteinExistence type="inferred from homology"/>
<evidence type="ECO:0000256" key="3">
    <source>
        <dbReference type="ARBA" id="ARBA00023002"/>
    </source>
</evidence>
<dbReference type="PANTHER" id="PTHR11732">
    <property type="entry name" value="ALDO/KETO REDUCTASE"/>
    <property type="match status" value="1"/>
</dbReference>
<dbReference type="Pfam" id="PF00248">
    <property type="entry name" value="Aldo_ket_red"/>
    <property type="match status" value="1"/>
</dbReference>
<organism evidence="8 9">
    <name type="scientific">Flavivirga eckloniae</name>
    <dbReference type="NCBI Taxonomy" id="1803846"/>
    <lineage>
        <taxon>Bacteria</taxon>
        <taxon>Pseudomonadati</taxon>
        <taxon>Bacteroidota</taxon>
        <taxon>Flavobacteriia</taxon>
        <taxon>Flavobacteriales</taxon>
        <taxon>Flavobacteriaceae</taxon>
        <taxon>Flavivirga</taxon>
    </lineage>
</organism>
<dbReference type="EMBL" id="CP025791">
    <property type="protein sequence ID" value="AUP79053.1"/>
    <property type="molecule type" value="Genomic_DNA"/>
</dbReference>
<evidence type="ECO:0000313" key="9">
    <source>
        <dbReference type="Proteomes" id="UP000235826"/>
    </source>
</evidence>
<evidence type="ECO:0000259" key="7">
    <source>
        <dbReference type="Pfam" id="PF00248"/>
    </source>
</evidence>
<dbReference type="RefSeq" id="WP_102755708.1">
    <property type="nucleotide sequence ID" value="NZ_CP025791.1"/>
</dbReference>
<dbReference type="FunFam" id="3.20.20.100:FF:000006">
    <property type="entry name" value="Aldo-keto reductase family 1 member A1"/>
    <property type="match status" value="1"/>
</dbReference>
<dbReference type="KEGG" id="fek:C1H87_10220"/>
<feature type="site" description="Lowers pKa of active site Tyr" evidence="6">
    <location>
        <position position="77"/>
    </location>
</feature>
<evidence type="ECO:0000256" key="6">
    <source>
        <dbReference type="PIRSR" id="PIRSR000097-3"/>
    </source>
</evidence>
<keyword evidence="2" id="KW-0521">NADP</keyword>
<dbReference type="AlphaFoldDB" id="A0A2K9PPQ1"/>
<accession>A0A2K9PPQ1</accession>